<dbReference type="Pfam" id="PF02423">
    <property type="entry name" value="OCD_Mu_crystall"/>
    <property type="match status" value="1"/>
</dbReference>
<dbReference type="InterPro" id="IPR036291">
    <property type="entry name" value="NAD(P)-bd_dom_sf"/>
</dbReference>
<comment type="catalytic activity">
    <reaction evidence="3">
        <text>L-alanine + NAD(+) + H2O = pyruvate + NH4(+) + NADH + H(+)</text>
        <dbReference type="Rhea" id="RHEA:18405"/>
        <dbReference type="ChEBI" id="CHEBI:15361"/>
        <dbReference type="ChEBI" id="CHEBI:15377"/>
        <dbReference type="ChEBI" id="CHEBI:15378"/>
        <dbReference type="ChEBI" id="CHEBI:28938"/>
        <dbReference type="ChEBI" id="CHEBI:57540"/>
        <dbReference type="ChEBI" id="CHEBI:57945"/>
        <dbReference type="ChEBI" id="CHEBI:57972"/>
        <dbReference type="EC" id="1.4.1.1"/>
    </reaction>
</comment>
<dbReference type="InterPro" id="IPR003462">
    <property type="entry name" value="ODC_Mu_crystall"/>
</dbReference>
<dbReference type="EC" id="1.4.1.1" evidence="3 4"/>
<evidence type="ECO:0000256" key="1">
    <source>
        <dbReference type="ARBA" id="ARBA00023002"/>
    </source>
</evidence>
<sequence>MVDILVLNSNDVASILSMKDVISLVENAFREKGLGRVQMPPKVYLFFSRYDGDLRAMPAYFEGLDIAGVKIVNSHPMNPTRYGLPTVMAVIYLVDPRGGRPLCIMDGTLITGMRTGGAAGVATKYLGRRDSRIVGIIGAGFLARFHLEAFTNVISVERVKIYDVIRSKAEDFAKRYSSIYGIDIEVANDVREAVYGVDVLATLTPSREPIVRNEWVSEGMHINAMGADAPGKEELDPDILRRAKIVVDDMEQAIHSGEINVPISRGIIRREDIYGELGEIVAGIKPGRTSDREITIFDSTGLAIQDIIVAWHVYREAEKRGIGRIISL</sequence>
<protein>
    <recommendedName>
        <fullName evidence="3 4">Alanine dehydrogenase</fullName>
        <shortName evidence="3">AlaDH</shortName>
        <ecNumber evidence="3 4">1.4.1.1</ecNumber>
    </recommendedName>
</protein>
<dbReference type="KEGG" id="iag:Igag_1121"/>
<dbReference type="HAMAP" id="MF_00935">
    <property type="entry name" value="AlaDH_arch"/>
    <property type="match status" value="1"/>
</dbReference>
<dbReference type="STRING" id="583356.Igag_1121"/>
<dbReference type="InterPro" id="IPR012742">
    <property type="entry name" value="Ala_DH_archaeglobus"/>
</dbReference>
<evidence type="ECO:0000256" key="3">
    <source>
        <dbReference type="HAMAP-Rule" id="MF_00935"/>
    </source>
</evidence>
<dbReference type="InterPro" id="IPR023401">
    <property type="entry name" value="ODC_N"/>
</dbReference>
<dbReference type="InterPro" id="IPR028609">
    <property type="entry name" value="AlaDH_arch-typ"/>
</dbReference>
<keyword evidence="5" id="KW-0456">Lyase</keyword>
<dbReference type="EMBL" id="CP002098">
    <property type="protein sequence ID" value="ADM27933.1"/>
    <property type="molecule type" value="Genomic_DNA"/>
</dbReference>
<evidence type="ECO:0000256" key="2">
    <source>
        <dbReference type="ARBA" id="ARBA00023027"/>
    </source>
</evidence>
<dbReference type="Gene3D" id="3.40.50.720">
    <property type="entry name" value="NAD(P)-binding Rossmann-like Domain"/>
    <property type="match status" value="1"/>
</dbReference>
<comment type="caution">
    <text evidence="3">Lacks conserved residue(s) required for the propagation of feature annotation.</text>
</comment>
<dbReference type="SUPFAM" id="SSF51735">
    <property type="entry name" value="NAD(P)-binding Rossmann-fold domains"/>
    <property type="match status" value="1"/>
</dbReference>
<feature type="binding site" evidence="3">
    <location>
        <position position="114"/>
    </location>
    <ligand>
        <name>NAD(+)</name>
        <dbReference type="ChEBI" id="CHEBI:57540"/>
    </ligand>
</feature>
<feature type="active site" description="Proton donor/acceptor" evidence="3">
    <location>
        <position position="70"/>
    </location>
</feature>
<proteinExistence type="inferred from homology"/>
<keyword evidence="3" id="KW-0547">Nucleotide-binding</keyword>
<gene>
    <name evidence="3" type="primary">ala</name>
    <name evidence="5" type="ordered locus">Igag_1121</name>
</gene>
<reference evidence="5 6" key="1">
    <citation type="journal article" date="2010" name="Stand. Genomic Sci.">
        <title>Complete genome sequence of Ignisphaera aggregans type strain (AQ1.S1).</title>
        <authorList>
            <person name="Goker M."/>
            <person name="Held B."/>
            <person name="Lapidus A."/>
            <person name="Nolan M."/>
            <person name="Spring S."/>
            <person name="Yasawong M."/>
            <person name="Lucas S."/>
            <person name="Glavina Del Rio T."/>
            <person name="Tice H."/>
            <person name="Cheng J.F."/>
            <person name="Goodwin L."/>
            <person name="Tapia R."/>
            <person name="Pitluck S."/>
            <person name="Liolios K."/>
            <person name="Ivanova N."/>
            <person name="Mavromatis K."/>
            <person name="Mikhailova N."/>
            <person name="Pati A."/>
            <person name="Chen A."/>
            <person name="Palaniappan K."/>
            <person name="Brambilla E."/>
            <person name="Land M."/>
            <person name="Hauser L."/>
            <person name="Chang Y.J."/>
            <person name="Jeffries C.D."/>
            <person name="Brettin T."/>
            <person name="Detter J.C."/>
            <person name="Han C."/>
            <person name="Rohde M."/>
            <person name="Sikorski J."/>
            <person name="Woyke T."/>
            <person name="Bristow J."/>
            <person name="Eisen J.A."/>
            <person name="Markowitz V."/>
            <person name="Hugenholtz P."/>
            <person name="Kyrpides N.C."/>
            <person name="Klenk H.P."/>
        </authorList>
    </citation>
    <scope>NUCLEOTIDE SEQUENCE [LARGE SCALE GENOMIC DNA]</scope>
    <source>
        <strain evidence="6">DSM 17230 / JCM 13409 / AQ1.S1</strain>
    </source>
</reference>
<dbReference type="PIRSF" id="PIRSF001439">
    <property type="entry name" value="CryM"/>
    <property type="match status" value="1"/>
</dbReference>
<dbReference type="Gene3D" id="3.30.1780.10">
    <property type="entry name" value="ornithine cyclodeaminase, domain 1"/>
    <property type="match status" value="1"/>
</dbReference>
<keyword evidence="6" id="KW-1185">Reference proteome</keyword>
<name>E0SNY7_IGNAA</name>
<evidence type="ECO:0000313" key="5">
    <source>
        <dbReference type="EMBL" id="ADM27933.1"/>
    </source>
</evidence>
<organism evidence="5 6">
    <name type="scientific">Ignisphaera aggregans (strain DSM 17230 / JCM 13409 / AQ1.S1)</name>
    <dbReference type="NCBI Taxonomy" id="583356"/>
    <lineage>
        <taxon>Archaea</taxon>
        <taxon>Thermoproteota</taxon>
        <taxon>Thermoprotei</taxon>
        <taxon>Desulfurococcales</taxon>
        <taxon>Desulfurococcaceae</taxon>
        <taxon>Ignisphaera</taxon>
    </lineage>
</organism>
<feature type="binding site" evidence="3">
    <location>
        <position position="232"/>
    </location>
    <ligand>
        <name>NAD(+)</name>
        <dbReference type="ChEBI" id="CHEBI:57540"/>
    </ligand>
</feature>
<keyword evidence="1 3" id="KW-0560">Oxidoreductase</keyword>
<dbReference type="GO" id="GO:0000286">
    <property type="term" value="F:alanine dehydrogenase activity"/>
    <property type="evidence" value="ECO:0007669"/>
    <property type="project" value="UniProtKB-UniRule"/>
</dbReference>
<dbReference type="Proteomes" id="UP000001304">
    <property type="component" value="Chromosome"/>
</dbReference>
<keyword evidence="2 3" id="KW-0520">NAD</keyword>
<dbReference type="HOGENOM" id="CLU_042088_3_1_2"/>
<dbReference type="FunFam" id="3.40.50.720:FF:000311">
    <property type="entry name" value="Ornithine cyclodeaminase"/>
    <property type="match status" value="1"/>
</dbReference>
<feature type="binding site" evidence="3">
    <location>
        <begin position="226"/>
        <end position="228"/>
    </location>
    <ligand>
        <name>NAD(+)</name>
        <dbReference type="ChEBI" id="CHEBI:57540"/>
    </ligand>
</feature>
<comment type="function">
    <text evidence="3">Catalyzes the NAD(+)-dependent oxidative deamination of L-alanine to pyruvate, and the reverse reaction, the reductive amination of pyruvate.</text>
</comment>
<dbReference type="PANTHER" id="PTHR13812">
    <property type="entry name" value="KETIMINE REDUCTASE MU-CRYSTALLIN"/>
    <property type="match status" value="1"/>
</dbReference>
<evidence type="ECO:0000256" key="4">
    <source>
        <dbReference type="NCBIfam" id="TIGR02371"/>
    </source>
</evidence>
<dbReference type="FunFam" id="3.30.1780.10:FF:000002">
    <property type="entry name" value="Ornithine cyclodeaminase"/>
    <property type="match status" value="1"/>
</dbReference>
<dbReference type="GO" id="GO:0006522">
    <property type="term" value="P:alanine metabolic process"/>
    <property type="evidence" value="ECO:0007669"/>
    <property type="project" value="UniProtKB-UniRule"/>
</dbReference>
<dbReference type="GO" id="GO:0005737">
    <property type="term" value="C:cytoplasm"/>
    <property type="evidence" value="ECO:0007669"/>
    <property type="project" value="TreeGrafter"/>
</dbReference>
<evidence type="ECO:0000313" key="6">
    <source>
        <dbReference type="Proteomes" id="UP000001304"/>
    </source>
</evidence>
<dbReference type="GO" id="GO:0016829">
    <property type="term" value="F:lyase activity"/>
    <property type="evidence" value="ECO:0007669"/>
    <property type="project" value="UniProtKB-KW"/>
</dbReference>
<dbReference type="GO" id="GO:0051287">
    <property type="term" value="F:NAD binding"/>
    <property type="evidence" value="ECO:0007669"/>
    <property type="project" value="UniProtKB-UniRule"/>
</dbReference>
<comment type="similarity">
    <text evidence="3">Belongs to the ornithine cyclodeaminase/mu-crystallin family. Archaeal alanine dehydrogenase subfamily.</text>
</comment>
<accession>E0SNY7</accession>
<feature type="binding site" evidence="3">
    <location>
        <position position="299"/>
    </location>
    <ligand>
        <name>NAD(+)</name>
        <dbReference type="ChEBI" id="CHEBI:57540"/>
    </ligand>
</feature>
<dbReference type="PANTHER" id="PTHR13812:SF19">
    <property type="entry name" value="KETIMINE REDUCTASE MU-CRYSTALLIN"/>
    <property type="match status" value="1"/>
</dbReference>
<dbReference type="AlphaFoldDB" id="E0SNY7"/>
<dbReference type="NCBIfam" id="TIGR02371">
    <property type="entry name" value="ala_DH_arch"/>
    <property type="match status" value="1"/>
</dbReference>